<organism evidence="2 3">
    <name type="scientific">Pseudomonas syringae</name>
    <dbReference type="NCBI Taxonomy" id="317"/>
    <lineage>
        <taxon>Bacteria</taxon>
        <taxon>Pseudomonadati</taxon>
        <taxon>Pseudomonadota</taxon>
        <taxon>Gammaproteobacteria</taxon>
        <taxon>Pseudomonadales</taxon>
        <taxon>Pseudomonadaceae</taxon>
        <taxon>Pseudomonas</taxon>
    </lineage>
</organism>
<feature type="region of interest" description="Disordered" evidence="1">
    <location>
        <begin position="1"/>
        <end position="54"/>
    </location>
</feature>
<evidence type="ECO:0000313" key="2">
    <source>
        <dbReference type="EMBL" id="MCF5632905.1"/>
    </source>
</evidence>
<feature type="non-terminal residue" evidence="2">
    <location>
        <position position="1"/>
    </location>
</feature>
<feature type="compositionally biased region" description="Basic residues" evidence="1">
    <location>
        <begin position="26"/>
        <end position="43"/>
    </location>
</feature>
<feature type="compositionally biased region" description="Basic and acidic residues" evidence="1">
    <location>
        <begin position="1"/>
        <end position="13"/>
    </location>
</feature>
<proteinExistence type="predicted"/>
<dbReference type="EMBL" id="WKAE01000667">
    <property type="protein sequence ID" value="MCF5632905.1"/>
    <property type="molecule type" value="Genomic_DNA"/>
</dbReference>
<accession>A0A9Q4FKQ6</accession>
<reference evidence="2" key="1">
    <citation type="submission" date="2019-11" db="EMBL/GenBank/DDBJ databases">
        <title>Epiphytic Pseudomonas syringae from cherry orchards.</title>
        <authorList>
            <person name="Hulin M.T."/>
        </authorList>
    </citation>
    <scope>NUCLEOTIDE SEQUENCE</scope>
    <source>
        <strain evidence="2">PA-2-5E</strain>
    </source>
</reference>
<gene>
    <name evidence="2" type="ORF">GIV53_27325</name>
</gene>
<dbReference type="AntiFam" id="ANF00261">
    <property type="entry name" value="Protein of unknown function (DUF1534)"/>
</dbReference>
<dbReference type="Proteomes" id="UP000814010">
    <property type="component" value="Unassembled WGS sequence"/>
</dbReference>
<protein>
    <submittedName>
        <fullName evidence="2">DUF1534 domain-containing protein</fullName>
    </submittedName>
</protein>
<dbReference type="AlphaFoldDB" id="A0A9Q4FKQ6"/>
<comment type="caution">
    <text evidence="2">The sequence shown here is derived from an EMBL/GenBank/DDBJ whole genome shotgun (WGS) entry which is preliminary data.</text>
</comment>
<name>A0A9Q4FKQ6_PSESX</name>
<evidence type="ECO:0000256" key="1">
    <source>
        <dbReference type="SAM" id="MobiDB-lite"/>
    </source>
</evidence>
<sequence>EHGDRGSDHDDYRSNAPRGNAFRDAPRHKSALHRAFRIGRRASRNALPRGAWER</sequence>
<evidence type="ECO:0000313" key="3">
    <source>
        <dbReference type="Proteomes" id="UP000814010"/>
    </source>
</evidence>